<comment type="caution">
    <text evidence="2">The sequence shown here is derived from an EMBL/GenBank/DDBJ whole genome shotgun (WGS) entry which is preliminary data.</text>
</comment>
<proteinExistence type="predicted"/>
<sequence length="105" mass="11935">MKTFVGVEKRVTELGGVSRTICAMHSIPPLRRNLMSKWKFTLWRIASPQAECRSHAWRLPIIISACSRGPLRTHVLLKSGMRNPRTTSHYTNSDGGAMTFETRDH</sequence>
<evidence type="ECO:0000313" key="2">
    <source>
        <dbReference type="EMBL" id="CAG2056675.1"/>
    </source>
</evidence>
<dbReference type="EMBL" id="CAJPIN010004207">
    <property type="protein sequence ID" value="CAG2056675.1"/>
    <property type="molecule type" value="Genomic_DNA"/>
</dbReference>
<reference evidence="2" key="1">
    <citation type="submission" date="2021-03" db="EMBL/GenBank/DDBJ databases">
        <authorList>
            <person name="Tran Van P."/>
        </authorList>
    </citation>
    <scope>NUCLEOTIDE SEQUENCE</scope>
</reference>
<feature type="compositionally biased region" description="Polar residues" evidence="1">
    <location>
        <begin position="84"/>
        <end position="94"/>
    </location>
</feature>
<name>A0ABN7NUC0_TIMPD</name>
<keyword evidence="3" id="KW-1185">Reference proteome</keyword>
<evidence type="ECO:0000256" key="1">
    <source>
        <dbReference type="SAM" id="MobiDB-lite"/>
    </source>
</evidence>
<organism evidence="2 3">
    <name type="scientific">Timema podura</name>
    <name type="common">Walking stick</name>
    <dbReference type="NCBI Taxonomy" id="61482"/>
    <lineage>
        <taxon>Eukaryota</taxon>
        <taxon>Metazoa</taxon>
        <taxon>Ecdysozoa</taxon>
        <taxon>Arthropoda</taxon>
        <taxon>Hexapoda</taxon>
        <taxon>Insecta</taxon>
        <taxon>Pterygota</taxon>
        <taxon>Neoptera</taxon>
        <taxon>Polyneoptera</taxon>
        <taxon>Phasmatodea</taxon>
        <taxon>Timematodea</taxon>
        <taxon>Timematoidea</taxon>
        <taxon>Timematidae</taxon>
        <taxon>Timema</taxon>
    </lineage>
</organism>
<gene>
    <name evidence="2" type="ORF">TPAB3V08_LOCUS3663</name>
</gene>
<dbReference type="Proteomes" id="UP001153148">
    <property type="component" value="Unassembled WGS sequence"/>
</dbReference>
<accession>A0ABN7NUC0</accession>
<evidence type="ECO:0000313" key="3">
    <source>
        <dbReference type="Proteomes" id="UP001153148"/>
    </source>
</evidence>
<protein>
    <submittedName>
        <fullName evidence="2">Uncharacterized protein</fullName>
    </submittedName>
</protein>
<feature type="region of interest" description="Disordered" evidence="1">
    <location>
        <begin position="82"/>
        <end position="105"/>
    </location>
</feature>